<dbReference type="PANTHER" id="PTHR34698:SF2">
    <property type="entry name" value="5-OXOPROLINASE SUBUNIT B"/>
    <property type="match status" value="1"/>
</dbReference>
<evidence type="ECO:0000256" key="3">
    <source>
        <dbReference type="ARBA" id="ARBA00022840"/>
    </source>
</evidence>
<dbReference type="SMART" id="SM00796">
    <property type="entry name" value="AHS1"/>
    <property type="match status" value="1"/>
</dbReference>
<proteinExistence type="predicted"/>
<dbReference type="Gene3D" id="3.30.1360.40">
    <property type="match status" value="1"/>
</dbReference>
<accession>A0A0J6WY05</accession>
<dbReference type="PATRIC" id="fig|1122219.3.peg.3298"/>
<dbReference type="AlphaFoldDB" id="A0A0J6WY05"/>
<dbReference type="NCBIfam" id="TIGR00370">
    <property type="entry name" value="5-oxoprolinase subunit PxpB"/>
    <property type="match status" value="1"/>
</dbReference>
<name>A0A0J6WY05_9FIRM</name>
<dbReference type="PANTHER" id="PTHR34698">
    <property type="entry name" value="5-OXOPROLINASE SUBUNIT B"/>
    <property type="match status" value="1"/>
</dbReference>
<evidence type="ECO:0000256" key="2">
    <source>
        <dbReference type="ARBA" id="ARBA00022801"/>
    </source>
</evidence>
<dbReference type="Proteomes" id="UP000036503">
    <property type="component" value="Unassembled WGS sequence"/>
</dbReference>
<protein>
    <recommendedName>
        <fullName evidence="4">Carboxyltransferase domain-containing protein</fullName>
    </recommendedName>
</protein>
<dbReference type="InterPro" id="IPR029000">
    <property type="entry name" value="Cyclophilin-like_dom_sf"/>
</dbReference>
<reference evidence="5 6" key="1">
    <citation type="submission" date="2015-06" db="EMBL/GenBank/DDBJ databases">
        <title>Draft genome sequence of beer spoilage bacterium Megasphaera cerevisiae type strain 20462.</title>
        <authorList>
            <person name="Kutumbaka K."/>
            <person name="Pasmowitz J."/>
            <person name="Mategko J."/>
            <person name="Reyes D."/>
            <person name="Friedrich A."/>
            <person name="Han S."/>
            <person name="Martens-Habbena W."/>
            <person name="Neal-McKinney J."/>
            <person name="Janagama H.K."/>
            <person name="Nadala C."/>
            <person name="Samadpour M."/>
        </authorList>
    </citation>
    <scope>NUCLEOTIDE SEQUENCE [LARGE SCALE GENOMIC DNA]</scope>
    <source>
        <strain evidence="5 6">DSM 20462</strain>
    </source>
</reference>
<dbReference type="SUPFAM" id="SSF50891">
    <property type="entry name" value="Cyclophilin-like"/>
    <property type="match status" value="1"/>
</dbReference>
<dbReference type="InParanoid" id="A0A0J6WY05"/>
<dbReference type="FunCoup" id="A0A0J6WY05">
    <property type="interactions" value="15"/>
</dbReference>
<feature type="domain" description="Carboxyltransferase" evidence="4">
    <location>
        <begin position="6"/>
        <end position="217"/>
    </location>
</feature>
<dbReference type="Pfam" id="PF02682">
    <property type="entry name" value="CT_C_D"/>
    <property type="match status" value="1"/>
</dbReference>
<dbReference type="SUPFAM" id="SSF160467">
    <property type="entry name" value="PH0987 N-terminal domain-like"/>
    <property type="match status" value="1"/>
</dbReference>
<keyword evidence="3" id="KW-0067">ATP-binding</keyword>
<sequence length="241" mass="26050">MNETDFAIESMGEAAVAVSFGHVISPDIHQKVRLLGAYLDRHPFAGFTEVILSYTAVTVIYDPYAVHLACGQNVPPVQFVKDTLFQALAAAHTDVLPPPAVVTIPVCYGGEYGPDLALVSQQHDMAPEEVIEIHSSGEYLVYMIGFCPGFPYLGGLDERIATPRRRSPRLEIPARSVGIAGMQTGVYPLATPGGWQLIGRAAVDLFTPEHTEAPTLLHAGDIVRFTPISPEEYAAIRGIQP</sequence>
<gene>
    <name evidence="5" type="ORF">AB840_04330</name>
</gene>
<keyword evidence="2" id="KW-0378">Hydrolase</keyword>
<keyword evidence="1" id="KW-0547">Nucleotide-binding</keyword>
<keyword evidence="6" id="KW-1185">Reference proteome</keyword>
<dbReference type="InterPro" id="IPR003833">
    <property type="entry name" value="CT_C_D"/>
</dbReference>
<evidence type="ECO:0000256" key="1">
    <source>
        <dbReference type="ARBA" id="ARBA00022741"/>
    </source>
</evidence>
<evidence type="ECO:0000259" key="4">
    <source>
        <dbReference type="SMART" id="SM00796"/>
    </source>
</evidence>
<dbReference type="GO" id="GO:0016787">
    <property type="term" value="F:hydrolase activity"/>
    <property type="evidence" value="ECO:0007669"/>
    <property type="project" value="UniProtKB-KW"/>
</dbReference>
<dbReference type="GO" id="GO:0005524">
    <property type="term" value="F:ATP binding"/>
    <property type="evidence" value="ECO:0007669"/>
    <property type="project" value="UniProtKB-KW"/>
</dbReference>
<evidence type="ECO:0000313" key="5">
    <source>
        <dbReference type="EMBL" id="KMO87113.1"/>
    </source>
</evidence>
<dbReference type="EMBL" id="LEKT01000009">
    <property type="protein sequence ID" value="KMO87113.1"/>
    <property type="molecule type" value="Genomic_DNA"/>
</dbReference>
<dbReference type="RefSeq" id="WP_048513612.1">
    <property type="nucleotide sequence ID" value="NZ_FUXD01000004.1"/>
</dbReference>
<dbReference type="STRING" id="39029.BSR42_10770"/>
<dbReference type="Gene3D" id="2.40.100.10">
    <property type="entry name" value="Cyclophilin-like"/>
    <property type="match status" value="1"/>
</dbReference>
<organism evidence="5 6">
    <name type="scientific">Megasphaera cerevisiae DSM 20462</name>
    <dbReference type="NCBI Taxonomy" id="1122219"/>
    <lineage>
        <taxon>Bacteria</taxon>
        <taxon>Bacillati</taxon>
        <taxon>Bacillota</taxon>
        <taxon>Negativicutes</taxon>
        <taxon>Veillonellales</taxon>
        <taxon>Veillonellaceae</taxon>
        <taxon>Megasphaera</taxon>
    </lineage>
</organism>
<comment type="caution">
    <text evidence="5">The sequence shown here is derived from an EMBL/GenBank/DDBJ whole genome shotgun (WGS) entry which is preliminary data.</text>
</comment>
<dbReference type="InterPro" id="IPR010016">
    <property type="entry name" value="PxpB"/>
</dbReference>
<evidence type="ECO:0000313" key="6">
    <source>
        <dbReference type="Proteomes" id="UP000036503"/>
    </source>
</evidence>